<proteinExistence type="predicted"/>
<evidence type="ECO:0000313" key="3">
    <source>
        <dbReference type="Proteomes" id="UP001152523"/>
    </source>
</evidence>
<dbReference type="Proteomes" id="UP001152523">
    <property type="component" value="Unassembled WGS sequence"/>
</dbReference>
<dbReference type="AlphaFoldDB" id="A0AAV0DHT1"/>
<comment type="caution">
    <text evidence="2">The sequence shown here is derived from an EMBL/GenBank/DDBJ whole genome shotgun (WGS) entry which is preliminary data.</text>
</comment>
<evidence type="ECO:0000313" key="2">
    <source>
        <dbReference type="EMBL" id="CAH9100118.1"/>
    </source>
</evidence>
<sequence>MIFMNEANVEKKMFMTREGVFCYLVMILRLTNSGVIYTWMVAKLLKFAIGQTMEAYVDDMIIKSKHFTTHAKYLEGIF</sequence>
<dbReference type="Gene3D" id="3.30.70.270">
    <property type="match status" value="1"/>
</dbReference>
<name>A0AAV0DHT1_9ASTE</name>
<dbReference type="Gene3D" id="3.10.10.10">
    <property type="entry name" value="HIV Type 1 Reverse Transcriptase, subunit A, domain 1"/>
    <property type="match status" value="1"/>
</dbReference>
<dbReference type="InterPro" id="IPR043502">
    <property type="entry name" value="DNA/RNA_pol_sf"/>
</dbReference>
<keyword evidence="3" id="KW-1185">Reference proteome</keyword>
<gene>
    <name evidence="2" type="ORF">CEPIT_LOCUS15199</name>
</gene>
<evidence type="ECO:0000256" key="1">
    <source>
        <dbReference type="SAM" id="Phobius"/>
    </source>
</evidence>
<accession>A0AAV0DHT1</accession>
<keyword evidence="1" id="KW-1133">Transmembrane helix</keyword>
<keyword evidence="1" id="KW-0812">Transmembrane</keyword>
<organism evidence="2 3">
    <name type="scientific">Cuscuta epithymum</name>
    <dbReference type="NCBI Taxonomy" id="186058"/>
    <lineage>
        <taxon>Eukaryota</taxon>
        <taxon>Viridiplantae</taxon>
        <taxon>Streptophyta</taxon>
        <taxon>Embryophyta</taxon>
        <taxon>Tracheophyta</taxon>
        <taxon>Spermatophyta</taxon>
        <taxon>Magnoliopsida</taxon>
        <taxon>eudicotyledons</taxon>
        <taxon>Gunneridae</taxon>
        <taxon>Pentapetalae</taxon>
        <taxon>asterids</taxon>
        <taxon>lamiids</taxon>
        <taxon>Solanales</taxon>
        <taxon>Convolvulaceae</taxon>
        <taxon>Cuscuteae</taxon>
        <taxon>Cuscuta</taxon>
        <taxon>Cuscuta subgen. Cuscuta</taxon>
    </lineage>
</organism>
<evidence type="ECO:0008006" key="4">
    <source>
        <dbReference type="Google" id="ProtNLM"/>
    </source>
</evidence>
<dbReference type="SUPFAM" id="SSF56672">
    <property type="entry name" value="DNA/RNA polymerases"/>
    <property type="match status" value="1"/>
</dbReference>
<dbReference type="InterPro" id="IPR053134">
    <property type="entry name" value="RNA-dir_DNA_polymerase"/>
</dbReference>
<feature type="transmembrane region" description="Helical" evidence="1">
    <location>
        <begin position="20"/>
        <end position="40"/>
    </location>
</feature>
<dbReference type="PANTHER" id="PTHR24559:SF431">
    <property type="entry name" value="RNA-DIRECTED DNA POLYMERASE HOMOLOG"/>
    <property type="match status" value="1"/>
</dbReference>
<reference evidence="2" key="1">
    <citation type="submission" date="2022-07" db="EMBL/GenBank/DDBJ databases">
        <authorList>
            <person name="Macas J."/>
            <person name="Novak P."/>
            <person name="Neumann P."/>
        </authorList>
    </citation>
    <scope>NUCLEOTIDE SEQUENCE</scope>
</reference>
<dbReference type="EMBL" id="CAMAPF010000107">
    <property type="protein sequence ID" value="CAH9100118.1"/>
    <property type="molecule type" value="Genomic_DNA"/>
</dbReference>
<dbReference type="PANTHER" id="PTHR24559">
    <property type="entry name" value="TRANSPOSON TY3-I GAG-POL POLYPROTEIN"/>
    <property type="match status" value="1"/>
</dbReference>
<dbReference type="InterPro" id="IPR043128">
    <property type="entry name" value="Rev_trsase/Diguanyl_cyclase"/>
</dbReference>
<protein>
    <recommendedName>
        <fullName evidence="4">Reverse transcriptase Ty1/copia-type domain-containing protein</fullName>
    </recommendedName>
</protein>
<keyword evidence="1" id="KW-0472">Membrane</keyword>